<reference evidence="2 3" key="1">
    <citation type="submission" date="2023-11" db="EMBL/GenBank/DDBJ databases">
        <title>Peredibacter starrii A3.12.</title>
        <authorList>
            <person name="Mitchell R.J."/>
        </authorList>
    </citation>
    <scope>NUCLEOTIDE SEQUENCE [LARGE SCALE GENOMIC DNA]</scope>
    <source>
        <strain evidence="2 3">A3.12</strain>
    </source>
</reference>
<dbReference type="Gene3D" id="3.30.300.90">
    <property type="entry name" value="BolA-like"/>
    <property type="match status" value="1"/>
</dbReference>
<dbReference type="GO" id="GO:0005829">
    <property type="term" value="C:cytosol"/>
    <property type="evidence" value="ECO:0007669"/>
    <property type="project" value="TreeGrafter"/>
</dbReference>
<dbReference type="AlphaFoldDB" id="A0AAX4HS88"/>
<dbReference type="InterPro" id="IPR036065">
    <property type="entry name" value="BolA-like_sf"/>
</dbReference>
<dbReference type="Pfam" id="PF01722">
    <property type="entry name" value="BolA"/>
    <property type="match status" value="1"/>
</dbReference>
<gene>
    <name evidence="2" type="ORF">SOO65_05260</name>
</gene>
<dbReference type="SUPFAM" id="SSF82657">
    <property type="entry name" value="BolA-like"/>
    <property type="match status" value="1"/>
</dbReference>
<dbReference type="GO" id="GO:0051537">
    <property type="term" value="F:2 iron, 2 sulfur cluster binding"/>
    <property type="evidence" value="ECO:0007669"/>
    <property type="project" value="InterPro"/>
</dbReference>
<dbReference type="GO" id="GO:0051604">
    <property type="term" value="P:protein maturation"/>
    <property type="evidence" value="ECO:0007669"/>
    <property type="project" value="InterPro"/>
</dbReference>
<dbReference type="KEGG" id="psti:SOO65_05260"/>
<dbReference type="PANTHER" id="PTHR12735">
    <property type="entry name" value="BOLA-LIKE PROTEIN-RELATED"/>
    <property type="match status" value="1"/>
</dbReference>
<name>A0AAX4HS88_9BACT</name>
<protein>
    <submittedName>
        <fullName evidence="2">BolA/IbaG family iron-sulfur metabolism protein</fullName>
    </submittedName>
</protein>
<accession>A0AAX4HS88</accession>
<comment type="similarity">
    <text evidence="1">Belongs to the BolA/IbaG family.</text>
</comment>
<dbReference type="PIRSF" id="PIRSF003113">
    <property type="entry name" value="BolA"/>
    <property type="match status" value="1"/>
</dbReference>
<evidence type="ECO:0000313" key="2">
    <source>
        <dbReference type="EMBL" id="WPU66149.1"/>
    </source>
</evidence>
<evidence type="ECO:0000256" key="1">
    <source>
        <dbReference type="RuleBase" id="RU003860"/>
    </source>
</evidence>
<dbReference type="InterPro" id="IPR002634">
    <property type="entry name" value="BolA"/>
</dbReference>
<organism evidence="2 3">
    <name type="scientific">Peredibacter starrii</name>
    <dbReference type="NCBI Taxonomy" id="28202"/>
    <lineage>
        <taxon>Bacteria</taxon>
        <taxon>Pseudomonadati</taxon>
        <taxon>Bdellovibrionota</taxon>
        <taxon>Bacteriovoracia</taxon>
        <taxon>Bacteriovoracales</taxon>
        <taxon>Bacteriovoracaceae</taxon>
        <taxon>Peredibacter</taxon>
    </lineage>
</organism>
<dbReference type="PANTHER" id="PTHR12735:SF27">
    <property type="entry name" value="BOLA-LIKE PROTEIN 2"/>
    <property type="match status" value="1"/>
</dbReference>
<keyword evidence="3" id="KW-1185">Reference proteome</keyword>
<dbReference type="InterPro" id="IPR045115">
    <property type="entry name" value="BOL2"/>
</dbReference>
<dbReference type="RefSeq" id="WP_321398049.1">
    <property type="nucleotide sequence ID" value="NZ_CP139487.1"/>
</dbReference>
<proteinExistence type="inferred from homology"/>
<dbReference type="EMBL" id="CP139487">
    <property type="protein sequence ID" value="WPU66149.1"/>
    <property type="molecule type" value="Genomic_DNA"/>
</dbReference>
<dbReference type="Proteomes" id="UP001324634">
    <property type="component" value="Chromosome"/>
</dbReference>
<sequence length="84" mass="9639">MSTEFQFVEDIIKAGLPDAQVMVEDMTGTRDHLAITVVSDAFKGKLLFEQHQMLMTLLKEELKQRIHAVKLQTYTKEKFALANK</sequence>
<dbReference type="GO" id="GO:0006879">
    <property type="term" value="P:intracellular iron ion homeostasis"/>
    <property type="evidence" value="ECO:0007669"/>
    <property type="project" value="InterPro"/>
</dbReference>
<evidence type="ECO:0000313" key="3">
    <source>
        <dbReference type="Proteomes" id="UP001324634"/>
    </source>
</evidence>